<dbReference type="Gene3D" id="3.90.79.10">
    <property type="entry name" value="Nucleoside Triphosphate Pyrophosphohydrolase"/>
    <property type="match status" value="1"/>
</dbReference>
<accession>A0A0U5JCT2</accession>
<sequence>MNFQGAIRELFEETSISIDSSQIQSVGSLYIRKPEIDYVYHLFRIKVAIRPEVRLSSKHQEYRWVSSEEMEMIPIMIGGQEAYAHYRRLTVKKRIGASVNAYLILKQEDKILLHLRRNTGYCDERKLGFRSNH</sequence>
<name>A0A0U5JCT2_9BACT</name>
<feature type="domain" description="Nudix hydrolase" evidence="1">
    <location>
        <begin position="4"/>
        <end position="72"/>
    </location>
</feature>
<proteinExistence type="predicted"/>
<dbReference type="Pfam" id="PF00293">
    <property type="entry name" value="NUDIX"/>
    <property type="match status" value="1"/>
</dbReference>
<protein>
    <submittedName>
        <fullName evidence="2">NUDIX domain-containing protein</fullName>
    </submittedName>
</protein>
<dbReference type="InterPro" id="IPR015797">
    <property type="entry name" value="NUDIX_hydrolase-like_dom_sf"/>
</dbReference>
<evidence type="ECO:0000313" key="2">
    <source>
        <dbReference type="EMBL" id="CUI16951.1"/>
    </source>
</evidence>
<dbReference type="KEGG" id="pnl:PNK_1334"/>
<evidence type="ECO:0000313" key="3">
    <source>
        <dbReference type="Proteomes" id="UP000069902"/>
    </source>
</evidence>
<evidence type="ECO:0000259" key="1">
    <source>
        <dbReference type="Pfam" id="PF00293"/>
    </source>
</evidence>
<dbReference type="RefSeq" id="WP_051981991.1">
    <property type="nucleotide sequence ID" value="NZ_LN879502.1"/>
</dbReference>
<gene>
    <name evidence="2" type="ORF">PNK_1334</name>
</gene>
<dbReference type="EMBL" id="LN879502">
    <property type="protein sequence ID" value="CUI16951.1"/>
    <property type="molecule type" value="Genomic_DNA"/>
</dbReference>
<dbReference type="InterPro" id="IPR000086">
    <property type="entry name" value="NUDIX_hydrolase_dom"/>
</dbReference>
<organism evidence="2 3">
    <name type="scientific">Candidatus Protochlamydia naegleriophila</name>
    <dbReference type="NCBI Taxonomy" id="389348"/>
    <lineage>
        <taxon>Bacteria</taxon>
        <taxon>Pseudomonadati</taxon>
        <taxon>Chlamydiota</taxon>
        <taxon>Chlamydiia</taxon>
        <taxon>Parachlamydiales</taxon>
        <taxon>Parachlamydiaceae</taxon>
        <taxon>Candidatus Protochlamydia</taxon>
    </lineage>
</organism>
<dbReference type="Proteomes" id="UP000069902">
    <property type="component" value="Chromosome cPNK"/>
</dbReference>
<dbReference type="SUPFAM" id="SSF55811">
    <property type="entry name" value="Nudix"/>
    <property type="match status" value="1"/>
</dbReference>
<dbReference type="PATRIC" id="fig|389348.3.peg.1495"/>
<dbReference type="InParanoid" id="A0A0U5JCT2"/>
<keyword evidence="3" id="KW-1185">Reference proteome</keyword>
<reference evidence="3" key="1">
    <citation type="submission" date="2015-09" db="EMBL/GenBank/DDBJ databases">
        <authorList>
            <person name="Bertelli C."/>
        </authorList>
    </citation>
    <scope>NUCLEOTIDE SEQUENCE [LARGE SCALE GENOMIC DNA]</scope>
    <source>
        <strain evidence="3">KNic</strain>
    </source>
</reference>
<dbReference type="AlphaFoldDB" id="A0A0U5JCT2"/>